<dbReference type="InterPro" id="IPR001849">
    <property type="entry name" value="PH_domain"/>
</dbReference>
<dbReference type="SUPFAM" id="SSF50729">
    <property type="entry name" value="PH domain-like"/>
    <property type="match status" value="1"/>
</dbReference>
<dbReference type="FunFam" id="1.20.900.10:FF:000007">
    <property type="entry name" value="rho guanine nucleotide exchange factor 19"/>
    <property type="match status" value="1"/>
</dbReference>
<dbReference type="InterPro" id="IPR035899">
    <property type="entry name" value="DBL_dom_sf"/>
</dbReference>
<dbReference type="PANTHER" id="PTHR12845">
    <property type="entry name" value="GUANINE NUCLEOTIDE EXCHANGE FACTOR"/>
    <property type="match status" value="1"/>
</dbReference>
<reference evidence="8" key="1">
    <citation type="submission" date="2023-03" db="EMBL/GenBank/DDBJ databases">
        <title>Electrophorus voltai genome.</title>
        <authorList>
            <person name="Bian C."/>
        </authorList>
    </citation>
    <scope>NUCLEOTIDE SEQUENCE</scope>
    <source>
        <strain evidence="8">CB-2022</strain>
        <tissue evidence="8">Muscle</tissue>
    </source>
</reference>
<dbReference type="PANTHER" id="PTHR12845:SF7">
    <property type="entry name" value="RHO GUANINE NUCLEOTIDE EXCHANGE FACTOR 15"/>
    <property type="match status" value="1"/>
</dbReference>
<keyword evidence="1 3" id="KW-0728">SH3 domain</keyword>
<dbReference type="CDD" id="cd11793">
    <property type="entry name" value="SH3_ephexin1_like"/>
    <property type="match status" value="1"/>
</dbReference>
<feature type="region of interest" description="Disordered" evidence="4">
    <location>
        <begin position="1"/>
        <end position="27"/>
    </location>
</feature>
<feature type="domain" description="PH" evidence="6">
    <location>
        <begin position="732"/>
        <end position="846"/>
    </location>
</feature>
<name>A0AAD9DNT6_9TELE</name>
<dbReference type="GO" id="GO:0005085">
    <property type="term" value="F:guanyl-nucleotide exchange factor activity"/>
    <property type="evidence" value="ECO:0007669"/>
    <property type="project" value="UniProtKB-KW"/>
</dbReference>
<dbReference type="Pfam" id="PF00169">
    <property type="entry name" value="PH"/>
    <property type="match status" value="1"/>
</dbReference>
<evidence type="ECO:0000256" key="3">
    <source>
        <dbReference type="PROSITE-ProRule" id="PRU00192"/>
    </source>
</evidence>
<evidence type="ECO:0008006" key="10">
    <source>
        <dbReference type="Google" id="ProtNLM"/>
    </source>
</evidence>
<feature type="compositionally biased region" description="Pro residues" evidence="4">
    <location>
        <begin position="339"/>
        <end position="352"/>
    </location>
</feature>
<keyword evidence="2" id="KW-0344">Guanine-nucleotide releasing factor</keyword>
<gene>
    <name evidence="8" type="ORF">P4O66_016119</name>
</gene>
<dbReference type="Gene3D" id="2.30.29.30">
    <property type="entry name" value="Pleckstrin-homology domain (PH domain)/Phosphotyrosine-binding domain (PTB)"/>
    <property type="match status" value="1"/>
</dbReference>
<dbReference type="Pfam" id="PF00018">
    <property type="entry name" value="SH3_1"/>
    <property type="match status" value="1"/>
</dbReference>
<dbReference type="InterPro" id="IPR036028">
    <property type="entry name" value="SH3-like_dom_sf"/>
</dbReference>
<feature type="compositionally biased region" description="Basic and acidic residues" evidence="4">
    <location>
        <begin position="94"/>
        <end position="136"/>
    </location>
</feature>
<evidence type="ECO:0000256" key="4">
    <source>
        <dbReference type="SAM" id="MobiDB-lite"/>
    </source>
</evidence>
<dbReference type="AlphaFoldDB" id="A0AAD9DNT6"/>
<dbReference type="SUPFAM" id="SSF48065">
    <property type="entry name" value="DBL homology domain (DH-domain)"/>
    <property type="match status" value="1"/>
</dbReference>
<dbReference type="CDD" id="cd01221">
    <property type="entry name" value="PH_ephexin"/>
    <property type="match status" value="1"/>
</dbReference>
<dbReference type="SMART" id="SM00233">
    <property type="entry name" value="PH"/>
    <property type="match status" value="1"/>
</dbReference>
<dbReference type="SMART" id="SM00325">
    <property type="entry name" value="RhoGEF"/>
    <property type="match status" value="1"/>
</dbReference>
<dbReference type="PROSITE" id="PS50002">
    <property type="entry name" value="SH3"/>
    <property type="match status" value="1"/>
</dbReference>
<feature type="region of interest" description="Disordered" evidence="4">
    <location>
        <begin position="79"/>
        <end position="157"/>
    </location>
</feature>
<evidence type="ECO:0000259" key="5">
    <source>
        <dbReference type="PROSITE" id="PS50002"/>
    </source>
</evidence>
<comment type="caution">
    <text evidence="8">The sequence shown here is derived from an EMBL/GenBank/DDBJ whole genome shotgun (WGS) entry which is preliminary data.</text>
</comment>
<organism evidence="8 9">
    <name type="scientific">Electrophorus voltai</name>
    <dbReference type="NCBI Taxonomy" id="2609070"/>
    <lineage>
        <taxon>Eukaryota</taxon>
        <taxon>Metazoa</taxon>
        <taxon>Chordata</taxon>
        <taxon>Craniata</taxon>
        <taxon>Vertebrata</taxon>
        <taxon>Euteleostomi</taxon>
        <taxon>Actinopterygii</taxon>
        <taxon>Neopterygii</taxon>
        <taxon>Teleostei</taxon>
        <taxon>Ostariophysi</taxon>
        <taxon>Gymnotiformes</taxon>
        <taxon>Gymnotoidei</taxon>
        <taxon>Gymnotidae</taxon>
        <taxon>Electrophorus</taxon>
    </lineage>
</organism>
<proteinExistence type="predicted"/>
<feature type="region of interest" description="Disordered" evidence="4">
    <location>
        <begin position="331"/>
        <end position="406"/>
    </location>
</feature>
<keyword evidence="9" id="KW-1185">Reference proteome</keyword>
<dbReference type="InterPro" id="IPR001452">
    <property type="entry name" value="SH3_domain"/>
</dbReference>
<dbReference type="Gene3D" id="2.30.30.40">
    <property type="entry name" value="SH3 Domains"/>
    <property type="match status" value="1"/>
</dbReference>
<dbReference type="Pfam" id="PF00621">
    <property type="entry name" value="RhoGEF"/>
    <property type="match status" value="1"/>
</dbReference>
<accession>A0AAD9DNT6</accession>
<dbReference type="Gene3D" id="1.20.900.10">
    <property type="entry name" value="Dbl homology (DH) domain"/>
    <property type="match status" value="1"/>
</dbReference>
<sequence>MEALKPTLSQKPNLPPKPRLESPNAIPCPAVLDRAIRRIEPGTVRQRALSFINREETGNEALSRNGRISSSNQAVFQWSESTVKDQIKGVPPSRENEQKQRKDKKQDIKQREGNKERKSWNKDLSPECEEAGRSDPDGSEMDSVSGAGLCEEGSTAHSSPLEEKHCHCVCHLHRPGMKLVWVPLQAEENNSVCMDRKLSTNGSLKREEEIINLSKGETDWTEGKVTKTVHADNKETTHLVNKQLMNTHLANAFQPLPSKHTTTEKSPTMPQCVNCQSFRFHHGPHKEAEKESEYETMDTFFHLCASETGHAEIQSNQPLPAEEPLYLDLQPSNESAASPPTPLPRPKLPPRPCSTAHANQKERRCTQPVLAYMLSPRGGRPPMRSPTSFDRGSKNPPSGKPNLKGKLYESSINMNSINGKQEQEPRRISHDWEPNSDYEPLYQMYQAKVCKEAAELQDDSPKAHRKSMNECLGMQGTGATGNPSRNELLEITLWQELPVVKESRVLQTLTHTEKHRQECMFEVLTSEASYLRSLRVLKDHFLGSRELDDTLVIHDRKSLFSNILQVYEVSERFMQALLDRVDENVLISDICDIIHHHAEKYFSVYIDYVRNQVYQEKTYSRLMQCNRAFAVIMRRLEESPLCRRLPFTSFMLLPFQRITRIKILIQSILKRTMEDSHEESTASQALATVSEIIREANTQVGKMKQMEELMHIANVLEFDKLKAIPLVSKTRCLEKQGELQELSKAGSLFGFRFRFTPIYIFLFNDLLILTARKSSVSPERFVVLDHAHRSLVQVQGVEGGPAPQLEHAFSLTILENHQGNTCERLLKANTESDMHRWIAAFPSLTGTQEEQKEKVYEDWDCPQVQCICQYVAKQADELSLEPSDVINVIRKTNEGWYEGIRLSDRQRGWFPQETVAEVTNEHQRRRNLREQFRLAQAANHIVQR</sequence>
<dbReference type="CDD" id="cd00160">
    <property type="entry name" value="RhoGEF"/>
    <property type="match status" value="1"/>
</dbReference>
<evidence type="ECO:0000313" key="9">
    <source>
        <dbReference type="Proteomes" id="UP001239994"/>
    </source>
</evidence>
<dbReference type="InterPro" id="IPR011993">
    <property type="entry name" value="PH-like_dom_sf"/>
</dbReference>
<evidence type="ECO:0000256" key="1">
    <source>
        <dbReference type="ARBA" id="ARBA00022443"/>
    </source>
</evidence>
<feature type="domain" description="SH3" evidence="5">
    <location>
        <begin position="859"/>
        <end position="920"/>
    </location>
</feature>
<dbReference type="PROSITE" id="PS50010">
    <property type="entry name" value="DH_2"/>
    <property type="match status" value="1"/>
</dbReference>
<dbReference type="EMBL" id="JAROKS010000023">
    <property type="protein sequence ID" value="KAK1787638.1"/>
    <property type="molecule type" value="Genomic_DNA"/>
</dbReference>
<dbReference type="SMART" id="SM00326">
    <property type="entry name" value="SH3"/>
    <property type="match status" value="1"/>
</dbReference>
<dbReference type="SUPFAM" id="SSF50044">
    <property type="entry name" value="SH3-domain"/>
    <property type="match status" value="1"/>
</dbReference>
<protein>
    <recommendedName>
        <fullName evidence="10">Rho guanine nucleotide exchange factor 15</fullName>
    </recommendedName>
</protein>
<feature type="compositionally biased region" description="Low complexity" evidence="4">
    <location>
        <begin position="375"/>
        <end position="386"/>
    </location>
</feature>
<evidence type="ECO:0000256" key="2">
    <source>
        <dbReference type="ARBA" id="ARBA00022658"/>
    </source>
</evidence>
<dbReference type="InterPro" id="IPR047270">
    <property type="entry name" value="PH_ephexin"/>
</dbReference>
<dbReference type="InterPro" id="IPR047271">
    <property type="entry name" value="Ephexin-like"/>
</dbReference>
<evidence type="ECO:0000313" key="8">
    <source>
        <dbReference type="EMBL" id="KAK1787638.1"/>
    </source>
</evidence>
<evidence type="ECO:0000259" key="7">
    <source>
        <dbReference type="PROSITE" id="PS50010"/>
    </source>
</evidence>
<dbReference type="Proteomes" id="UP001239994">
    <property type="component" value="Unassembled WGS sequence"/>
</dbReference>
<evidence type="ECO:0000259" key="6">
    <source>
        <dbReference type="PROSITE" id="PS50003"/>
    </source>
</evidence>
<dbReference type="InterPro" id="IPR000219">
    <property type="entry name" value="DH_dom"/>
</dbReference>
<feature type="domain" description="DH" evidence="7">
    <location>
        <begin position="515"/>
        <end position="699"/>
    </location>
</feature>
<dbReference type="PROSITE" id="PS50003">
    <property type="entry name" value="PH_DOMAIN"/>
    <property type="match status" value="1"/>
</dbReference>